<accession>A0A7C8Z3Z7</accession>
<reference evidence="2" key="2">
    <citation type="submission" date="2020-07" db="EMBL/GenBank/DDBJ databases">
        <authorList>
            <person name="Vera ALvarez R."/>
            <person name="Arias-Moreno D.M."/>
            <person name="Jimenez-Jacinto V."/>
            <person name="Jimenez-Bremont J.F."/>
            <person name="Swaminathan K."/>
            <person name="Moose S.P."/>
            <person name="Guerrero-Gonzalez M.L."/>
            <person name="Marino-Ramirez L."/>
            <person name="Landsman D."/>
            <person name="Rodriguez-Kessler M."/>
            <person name="Delgado-Sanchez P."/>
        </authorList>
    </citation>
    <scope>NUCLEOTIDE SEQUENCE</scope>
    <source>
        <tissue evidence="2">Cladode</tissue>
    </source>
</reference>
<feature type="region of interest" description="Disordered" evidence="1">
    <location>
        <begin position="88"/>
        <end position="111"/>
    </location>
</feature>
<protein>
    <submittedName>
        <fullName evidence="2">Uncharacterized protein</fullName>
    </submittedName>
</protein>
<dbReference type="AlphaFoldDB" id="A0A7C8Z3Z7"/>
<organism evidence="2">
    <name type="scientific">Opuntia streptacantha</name>
    <name type="common">Prickly pear cactus</name>
    <name type="synonym">Opuntia cardona</name>
    <dbReference type="NCBI Taxonomy" id="393608"/>
    <lineage>
        <taxon>Eukaryota</taxon>
        <taxon>Viridiplantae</taxon>
        <taxon>Streptophyta</taxon>
        <taxon>Embryophyta</taxon>
        <taxon>Tracheophyta</taxon>
        <taxon>Spermatophyta</taxon>
        <taxon>Magnoliopsida</taxon>
        <taxon>eudicotyledons</taxon>
        <taxon>Gunneridae</taxon>
        <taxon>Pentapetalae</taxon>
        <taxon>Caryophyllales</taxon>
        <taxon>Cactineae</taxon>
        <taxon>Cactaceae</taxon>
        <taxon>Opuntioideae</taxon>
        <taxon>Opuntia</taxon>
    </lineage>
</organism>
<evidence type="ECO:0000256" key="1">
    <source>
        <dbReference type="SAM" id="MobiDB-lite"/>
    </source>
</evidence>
<reference evidence="2" key="1">
    <citation type="journal article" date="2013" name="J. Plant Res.">
        <title>Effect of fungi and light on seed germination of three Opuntia species from semiarid lands of central Mexico.</title>
        <authorList>
            <person name="Delgado-Sanchez P."/>
            <person name="Jimenez-Bremont J.F."/>
            <person name="Guerrero-Gonzalez Mde L."/>
            <person name="Flores J."/>
        </authorList>
    </citation>
    <scope>NUCLEOTIDE SEQUENCE</scope>
    <source>
        <tissue evidence="2">Cladode</tissue>
    </source>
</reference>
<sequence>MEEEEEGGEFSPLRCSSFRFGRSSSSILFSDSIPSESARFTAYHSLSKSMRLNAESSRVHSTSFRKKNNQPWRILSRIFSRRKSNGPNQIIREAKVTGDDRSSAVKKRSSWLPDPNRRWPVQGSNWSGTILALAQNKERIR</sequence>
<evidence type="ECO:0000313" key="2">
    <source>
        <dbReference type="EMBL" id="MBA4633858.1"/>
    </source>
</evidence>
<name>A0A7C8Z3Z7_OPUST</name>
<dbReference type="EMBL" id="GISG01088625">
    <property type="protein sequence ID" value="MBA4633858.1"/>
    <property type="molecule type" value="Transcribed_RNA"/>
</dbReference>
<feature type="compositionally biased region" description="Basic and acidic residues" evidence="1">
    <location>
        <begin position="92"/>
        <end position="103"/>
    </location>
</feature>
<proteinExistence type="predicted"/>